<proteinExistence type="predicted"/>
<dbReference type="GO" id="GO:0008270">
    <property type="term" value="F:zinc ion binding"/>
    <property type="evidence" value="ECO:0007669"/>
    <property type="project" value="UniProtKB-KW"/>
</dbReference>
<reference evidence="12 13" key="1">
    <citation type="journal article" date="2020" name="Nat. Commun.">
        <title>Genome of Tripterygium wilfordii and identification of cytochrome P450 involved in triptolide biosynthesis.</title>
        <authorList>
            <person name="Tu L."/>
            <person name="Su P."/>
            <person name="Zhang Z."/>
            <person name="Gao L."/>
            <person name="Wang J."/>
            <person name="Hu T."/>
            <person name="Zhou J."/>
            <person name="Zhang Y."/>
            <person name="Zhao Y."/>
            <person name="Liu Y."/>
            <person name="Song Y."/>
            <person name="Tong Y."/>
            <person name="Lu Y."/>
            <person name="Yang J."/>
            <person name="Xu C."/>
            <person name="Jia M."/>
            <person name="Peters R.J."/>
            <person name="Huang L."/>
            <person name="Gao W."/>
        </authorList>
    </citation>
    <scope>NUCLEOTIDE SEQUENCE [LARGE SCALE GENOMIC DNA]</scope>
    <source>
        <strain evidence="13">cv. XIE 37</strain>
        <tissue evidence="12">Leaf</tissue>
    </source>
</reference>
<dbReference type="GO" id="GO:0061630">
    <property type="term" value="F:ubiquitin protein ligase activity"/>
    <property type="evidence" value="ECO:0007669"/>
    <property type="project" value="UniProtKB-EC"/>
</dbReference>
<sequence>MCLHVYLYFSNRIFWLQMDMDLQTILQDGGLLAEHSIPPAPCALCRRIIVPDIEVIDNLEAISICGDCKFLLLEDLGTPTRGSHSRRSARGRRTRYSSSESVDDNFSRRFSHIISLVGQSQSPVSGYEDQFVDGDASARVVQQASYRTTPNGSRRWRRVLSDTESDGFDNLDSFYGDSDSNISFGRYRVFHGESDEISFSAYGGDSDASVDARSVLDTDVFIQPDEETNLDSDTDIDPMHAGPNRWYSDDSEEEDEEEDGGWEADVIEDDMVESVAGRTRVQDFTISSPSESHVHVTWHQQLHSQELQSVVHRRFRQGGRLGEPHLPPYIGNSGDYLDARAFEQLLEHLAETDSSRRGAPPAAVSFVHSLPRVVINEEHMRHDGSACAICKDVLHVGTEVNQLPCLHLYHPSCILPWLNTRNSCPVCRYELPTDDQDYEEGKWNTRNRAHMHEMHHQDAIVDNFSDVSDGDDEVHEFGQAVIEQIPLPDADPGFVRGGGRRGWLFLAAAPIVSLVGIVLVLWLHNPLIEGSRSRGRFNTSEQIQHQIHIGSTAMPNQREGRRRWWSLF</sequence>
<dbReference type="PROSITE" id="PS50089">
    <property type="entry name" value="ZF_RING_2"/>
    <property type="match status" value="1"/>
</dbReference>
<keyword evidence="10" id="KW-0812">Transmembrane</keyword>
<evidence type="ECO:0000256" key="5">
    <source>
        <dbReference type="ARBA" id="ARBA00022771"/>
    </source>
</evidence>
<keyword evidence="6" id="KW-0833">Ubl conjugation pathway</keyword>
<dbReference type="Pfam" id="PF13639">
    <property type="entry name" value="zf-RING_2"/>
    <property type="match status" value="1"/>
</dbReference>
<dbReference type="InterPro" id="IPR001841">
    <property type="entry name" value="Znf_RING"/>
</dbReference>
<dbReference type="PANTHER" id="PTHR15710">
    <property type="entry name" value="E3 UBIQUITIN-PROTEIN LIGASE PRAJA"/>
    <property type="match status" value="1"/>
</dbReference>
<dbReference type="EMBL" id="JAAARO010000003">
    <property type="protein sequence ID" value="KAF5750709.1"/>
    <property type="molecule type" value="Genomic_DNA"/>
</dbReference>
<feature type="region of interest" description="Disordered" evidence="9">
    <location>
        <begin position="79"/>
        <end position="100"/>
    </location>
</feature>
<dbReference type="InterPro" id="IPR013083">
    <property type="entry name" value="Znf_RING/FYVE/PHD"/>
</dbReference>
<dbReference type="Gene3D" id="3.30.40.10">
    <property type="entry name" value="Zinc/RING finger domain, C3HC4 (zinc finger)"/>
    <property type="match status" value="1"/>
</dbReference>
<dbReference type="GO" id="GO:0016567">
    <property type="term" value="P:protein ubiquitination"/>
    <property type="evidence" value="ECO:0007669"/>
    <property type="project" value="TreeGrafter"/>
</dbReference>
<evidence type="ECO:0000256" key="7">
    <source>
        <dbReference type="ARBA" id="ARBA00022833"/>
    </source>
</evidence>
<keyword evidence="4" id="KW-0479">Metal-binding</keyword>
<keyword evidence="10" id="KW-1133">Transmembrane helix</keyword>
<evidence type="ECO:0000256" key="4">
    <source>
        <dbReference type="ARBA" id="ARBA00022723"/>
    </source>
</evidence>
<keyword evidence="3" id="KW-0808">Transferase</keyword>
<gene>
    <name evidence="12" type="ORF">HS088_TW03G01048</name>
</gene>
<evidence type="ECO:0000313" key="13">
    <source>
        <dbReference type="Proteomes" id="UP000593562"/>
    </source>
</evidence>
<feature type="compositionally biased region" description="Basic residues" evidence="9">
    <location>
        <begin position="83"/>
        <end position="95"/>
    </location>
</feature>
<dbReference type="FunCoup" id="A0A7J7DWP4">
    <property type="interactions" value="663"/>
</dbReference>
<keyword evidence="10" id="KW-0472">Membrane</keyword>
<dbReference type="InParanoid" id="A0A7J7DWP4"/>
<evidence type="ECO:0000256" key="9">
    <source>
        <dbReference type="SAM" id="MobiDB-lite"/>
    </source>
</evidence>
<feature type="region of interest" description="Disordered" evidence="9">
    <location>
        <begin position="223"/>
        <end position="263"/>
    </location>
</feature>
<feature type="transmembrane region" description="Helical" evidence="10">
    <location>
        <begin position="503"/>
        <end position="524"/>
    </location>
</feature>
<evidence type="ECO:0000256" key="2">
    <source>
        <dbReference type="ARBA" id="ARBA00012483"/>
    </source>
</evidence>
<dbReference type="GO" id="GO:0005737">
    <property type="term" value="C:cytoplasm"/>
    <property type="evidence" value="ECO:0007669"/>
    <property type="project" value="TreeGrafter"/>
</dbReference>
<feature type="domain" description="RING-type" evidence="11">
    <location>
        <begin position="387"/>
        <end position="428"/>
    </location>
</feature>
<evidence type="ECO:0000256" key="3">
    <source>
        <dbReference type="ARBA" id="ARBA00022679"/>
    </source>
</evidence>
<dbReference type="EC" id="2.3.2.27" evidence="2"/>
<organism evidence="12 13">
    <name type="scientific">Tripterygium wilfordii</name>
    <name type="common">Thunder God vine</name>
    <dbReference type="NCBI Taxonomy" id="458696"/>
    <lineage>
        <taxon>Eukaryota</taxon>
        <taxon>Viridiplantae</taxon>
        <taxon>Streptophyta</taxon>
        <taxon>Embryophyta</taxon>
        <taxon>Tracheophyta</taxon>
        <taxon>Spermatophyta</taxon>
        <taxon>Magnoliopsida</taxon>
        <taxon>eudicotyledons</taxon>
        <taxon>Gunneridae</taxon>
        <taxon>Pentapetalae</taxon>
        <taxon>rosids</taxon>
        <taxon>fabids</taxon>
        <taxon>Celastrales</taxon>
        <taxon>Celastraceae</taxon>
        <taxon>Tripterygium</taxon>
    </lineage>
</organism>
<comment type="caution">
    <text evidence="12">The sequence shown here is derived from an EMBL/GenBank/DDBJ whole genome shotgun (WGS) entry which is preliminary data.</text>
</comment>
<evidence type="ECO:0000256" key="8">
    <source>
        <dbReference type="PROSITE-ProRule" id="PRU00175"/>
    </source>
</evidence>
<dbReference type="SMART" id="SM00184">
    <property type="entry name" value="RING"/>
    <property type="match status" value="1"/>
</dbReference>
<accession>A0A7J7DWP4</accession>
<evidence type="ECO:0000313" key="12">
    <source>
        <dbReference type="EMBL" id="KAF5750709.1"/>
    </source>
</evidence>
<protein>
    <recommendedName>
        <fullName evidence="2">RING-type E3 ubiquitin transferase</fullName>
        <ecNumber evidence="2">2.3.2.27</ecNumber>
    </recommendedName>
</protein>
<evidence type="ECO:0000256" key="10">
    <source>
        <dbReference type="SAM" id="Phobius"/>
    </source>
</evidence>
<keyword evidence="7" id="KW-0862">Zinc</keyword>
<dbReference type="SUPFAM" id="SSF57850">
    <property type="entry name" value="RING/U-box"/>
    <property type="match status" value="1"/>
</dbReference>
<keyword evidence="13" id="KW-1185">Reference proteome</keyword>
<feature type="compositionally biased region" description="Acidic residues" evidence="9">
    <location>
        <begin position="224"/>
        <end position="236"/>
    </location>
</feature>
<keyword evidence="5 8" id="KW-0863">Zinc-finger</keyword>
<name>A0A7J7DWP4_TRIWF</name>
<evidence type="ECO:0000256" key="1">
    <source>
        <dbReference type="ARBA" id="ARBA00000900"/>
    </source>
</evidence>
<dbReference type="Proteomes" id="UP000593562">
    <property type="component" value="Unassembled WGS sequence"/>
</dbReference>
<evidence type="ECO:0000259" key="11">
    <source>
        <dbReference type="PROSITE" id="PS50089"/>
    </source>
</evidence>
<dbReference type="FunFam" id="3.30.40.10:FF:000022">
    <property type="entry name" value="E3 ubiquitin-protein ligase RING1-like"/>
    <property type="match status" value="1"/>
</dbReference>
<comment type="catalytic activity">
    <reaction evidence="1">
        <text>S-ubiquitinyl-[E2 ubiquitin-conjugating enzyme]-L-cysteine + [acceptor protein]-L-lysine = [E2 ubiquitin-conjugating enzyme]-L-cysteine + N(6)-ubiquitinyl-[acceptor protein]-L-lysine.</text>
        <dbReference type="EC" id="2.3.2.27"/>
    </reaction>
</comment>
<dbReference type="AlphaFoldDB" id="A0A7J7DWP4"/>
<evidence type="ECO:0000256" key="6">
    <source>
        <dbReference type="ARBA" id="ARBA00022786"/>
    </source>
</evidence>
<dbReference type="PANTHER" id="PTHR15710:SF242">
    <property type="entry name" value="OS06G0633500 PROTEIN"/>
    <property type="match status" value="1"/>
</dbReference>
<feature type="compositionally biased region" description="Acidic residues" evidence="9">
    <location>
        <begin position="249"/>
        <end position="263"/>
    </location>
</feature>